<sequence>MDIPELPPLHDDEYEELKESKLGVFIKFQELGFGWASRLFENLTGLKCNYIEDLERPHCVVTNEFTSFWEMLGVHRLAYLAIFIGYIEGRKYSTPTRGKDILGCYTINGFAQTLQVWVYTALPELGANYGNPLPNNPTRLILAYKGRKGRRQFKVVQLDDLVEDL</sequence>
<evidence type="ECO:0000313" key="2">
    <source>
        <dbReference type="Proteomes" id="UP000712600"/>
    </source>
</evidence>
<organism evidence="1 2">
    <name type="scientific">Brassica cretica</name>
    <name type="common">Mustard</name>
    <dbReference type="NCBI Taxonomy" id="69181"/>
    <lineage>
        <taxon>Eukaryota</taxon>
        <taxon>Viridiplantae</taxon>
        <taxon>Streptophyta</taxon>
        <taxon>Embryophyta</taxon>
        <taxon>Tracheophyta</taxon>
        <taxon>Spermatophyta</taxon>
        <taxon>Magnoliopsida</taxon>
        <taxon>eudicotyledons</taxon>
        <taxon>Gunneridae</taxon>
        <taxon>Pentapetalae</taxon>
        <taxon>rosids</taxon>
        <taxon>malvids</taxon>
        <taxon>Brassicales</taxon>
        <taxon>Brassicaceae</taxon>
        <taxon>Brassiceae</taxon>
        <taxon>Brassica</taxon>
    </lineage>
</organism>
<dbReference type="Proteomes" id="UP000712600">
    <property type="component" value="Unassembled WGS sequence"/>
</dbReference>
<comment type="caution">
    <text evidence="1">The sequence shown here is derived from an EMBL/GenBank/DDBJ whole genome shotgun (WGS) entry which is preliminary data.</text>
</comment>
<proteinExistence type="predicted"/>
<name>A0A8S9SNB8_BRACR</name>
<gene>
    <name evidence="1" type="ORF">F2Q69_00033812</name>
</gene>
<dbReference type="EMBL" id="QGKX02000004">
    <property type="protein sequence ID" value="KAF3602377.1"/>
    <property type="molecule type" value="Genomic_DNA"/>
</dbReference>
<protein>
    <submittedName>
        <fullName evidence="1">Uncharacterized protein</fullName>
    </submittedName>
</protein>
<accession>A0A8S9SNB8</accession>
<evidence type="ECO:0000313" key="1">
    <source>
        <dbReference type="EMBL" id="KAF3602377.1"/>
    </source>
</evidence>
<reference evidence="1" key="1">
    <citation type="submission" date="2019-12" db="EMBL/GenBank/DDBJ databases">
        <title>Genome sequencing and annotation of Brassica cretica.</title>
        <authorList>
            <person name="Studholme D.J."/>
            <person name="Sarris P."/>
        </authorList>
    </citation>
    <scope>NUCLEOTIDE SEQUENCE</scope>
    <source>
        <strain evidence="1">PFS-109/04</strain>
        <tissue evidence="1">Leaf</tissue>
    </source>
</reference>
<dbReference type="AlphaFoldDB" id="A0A8S9SNB8"/>